<feature type="binding site" evidence="8">
    <location>
        <begin position="370"/>
        <end position="372"/>
    </location>
    <ligand>
        <name>FAD</name>
        <dbReference type="ChEBI" id="CHEBI:57692"/>
    </ligand>
</feature>
<comment type="catalytic activity">
    <reaction evidence="7">
        <text>cyclobutadipyrimidine (in DNA) = 2 pyrimidine residues (in DNA).</text>
        <dbReference type="EC" id="4.1.99.3"/>
    </reaction>
</comment>
<dbReference type="PRINTS" id="PR00147">
    <property type="entry name" value="DNAPHOTLYASE"/>
</dbReference>
<dbReference type="InterPro" id="IPR036155">
    <property type="entry name" value="Crypto/Photolyase_N_sf"/>
</dbReference>
<feature type="binding site" evidence="8">
    <location>
        <position position="268"/>
    </location>
    <ligand>
        <name>FAD</name>
        <dbReference type="ChEBI" id="CHEBI:57692"/>
    </ligand>
</feature>
<feature type="site" description="Electron transfer via tryptophanyl radical" evidence="9">
    <location>
        <position position="303"/>
    </location>
</feature>
<evidence type="ECO:0000313" key="13">
    <source>
        <dbReference type="Proteomes" id="UP000019102"/>
    </source>
</evidence>
<dbReference type="Gene3D" id="3.40.50.620">
    <property type="entry name" value="HUPs"/>
    <property type="match status" value="1"/>
</dbReference>
<accession>W4VH46</accession>
<dbReference type="SUPFAM" id="SSF48173">
    <property type="entry name" value="Cryptochrome/photolyase FAD-binding domain"/>
    <property type="match status" value="1"/>
</dbReference>
<keyword evidence="13" id="KW-1185">Reference proteome</keyword>
<keyword evidence="6 10" id="KW-0157">Chromophore</keyword>
<dbReference type="SUPFAM" id="SSF52425">
    <property type="entry name" value="Cryptochrome/photolyase, N-terminal domain"/>
    <property type="match status" value="1"/>
</dbReference>
<gene>
    <name evidence="12" type="ORF">JCM21714_1065</name>
</gene>
<comment type="similarity">
    <text evidence="10">Belongs to the DNA photolyase family.</text>
</comment>
<dbReference type="InterPro" id="IPR006050">
    <property type="entry name" value="DNA_photolyase_N"/>
</dbReference>
<dbReference type="Proteomes" id="UP000019102">
    <property type="component" value="Unassembled WGS sequence"/>
</dbReference>
<evidence type="ECO:0000256" key="4">
    <source>
        <dbReference type="ARBA" id="ARBA00022630"/>
    </source>
</evidence>
<evidence type="ECO:0000256" key="5">
    <source>
        <dbReference type="ARBA" id="ARBA00022827"/>
    </source>
</evidence>
<feature type="site" description="Electron transfer via tryptophanyl radical" evidence="9">
    <location>
        <position position="380"/>
    </location>
</feature>
<evidence type="ECO:0000256" key="2">
    <source>
        <dbReference type="ARBA" id="ARBA00013149"/>
    </source>
</evidence>
<dbReference type="InterPro" id="IPR036134">
    <property type="entry name" value="Crypto/Photolyase_FAD-like_sf"/>
</dbReference>
<comment type="cofactor">
    <cofactor evidence="1">
        <name>(6R)-5,10-methylene-5,6,7,8-tetrahydrofolate</name>
        <dbReference type="ChEBI" id="CHEBI:15636"/>
    </cofactor>
</comment>
<dbReference type="PROSITE" id="PS51645">
    <property type="entry name" value="PHR_CRY_ALPHA_BETA"/>
    <property type="match status" value="1"/>
</dbReference>
<dbReference type="InterPro" id="IPR005101">
    <property type="entry name" value="Cryptochr/Photolyase_FAD-bd"/>
</dbReference>
<feature type="binding site" evidence="8">
    <location>
        <position position="211"/>
    </location>
    <ligand>
        <name>FAD</name>
        <dbReference type="ChEBI" id="CHEBI:57692"/>
    </ligand>
</feature>
<dbReference type="Pfam" id="PF03441">
    <property type="entry name" value="FAD_binding_7"/>
    <property type="match status" value="1"/>
</dbReference>
<evidence type="ECO:0000256" key="6">
    <source>
        <dbReference type="ARBA" id="ARBA00022991"/>
    </source>
</evidence>
<dbReference type="GO" id="GO:0009416">
    <property type="term" value="P:response to light stimulus"/>
    <property type="evidence" value="ECO:0007669"/>
    <property type="project" value="TreeGrafter"/>
</dbReference>
<protein>
    <recommendedName>
        <fullName evidence="3">Deoxyribodipyrimidine photo-lyase</fullName>
        <ecNumber evidence="2">4.1.99.3</ecNumber>
    </recommendedName>
</protein>
<keyword evidence="4 8" id="KW-0285">Flavoprotein</keyword>
<sequence length="479" mass="55575">MTKKIIVWFKRDFRFIDNPALYYAAQDGVVIPVYIHFPTSIKGKLTNSEIFHDQALLSFQKTINQSGGRLLIREEDPATILPKLIQEAGANALYFNLSYEPEQVQLDQYIYDNTLVPVQRFHAGLLTEPGTILNKQGKPYKVFTSFWKSLSSFPIQKPLPQPKEITWEQSEVNEKEPIFENTTISSHWKAGGEKEALNKLQLFLENQLEDYKTYRDYPGMDATSRLSPHLAQGEISPRLIWHETQEQLELTGMEKELSHTYEESAEAFLKQLVWRDFAYHQLAVFPHIVNQPPLQPSYRNFPWIAKEQEIFAKWKDGLTGYPIVDAGMRELNETGYMHNRVRMITASFLVKHLLIHWGEGQAWFEKQLVDHDLANNTMGWQWVAGTGFDASPFFRIFNPIKQAEKFDPPDGIYIRKWVPELKTLPTKYIYHPAEAPKDILNQASVTIGQDYPAPIVEHRFARERALEAFQNMKREGKDT</sequence>
<dbReference type="EMBL" id="BAVS01000003">
    <property type="protein sequence ID" value="GAE92084.1"/>
    <property type="molecule type" value="Genomic_DNA"/>
</dbReference>
<dbReference type="InterPro" id="IPR002081">
    <property type="entry name" value="Cryptochrome/DNA_photolyase_1"/>
</dbReference>
<dbReference type="InterPro" id="IPR018394">
    <property type="entry name" value="DNA_photolyase_1_CS_C"/>
</dbReference>
<feature type="domain" description="Photolyase/cryptochrome alpha/beta" evidence="11">
    <location>
        <begin position="3"/>
        <end position="126"/>
    </location>
</feature>
<keyword evidence="12" id="KW-0456">Lyase</keyword>
<evidence type="ECO:0000256" key="7">
    <source>
        <dbReference type="ARBA" id="ARBA00033999"/>
    </source>
</evidence>
<dbReference type="GO" id="GO:0000719">
    <property type="term" value="P:photoreactive repair"/>
    <property type="evidence" value="ECO:0007669"/>
    <property type="project" value="UniProtKB-ARBA"/>
</dbReference>
<keyword evidence="5 8" id="KW-0274">FAD</keyword>
<organism evidence="12 13">
    <name type="scientific">Gracilibacillus boraciitolerans JCM 21714</name>
    <dbReference type="NCBI Taxonomy" id="1298598"/>
    <lineage>
        <taxon>Bacteria</taxon>
        <taxon>Bacillati</taxon>
        <taxon>Bacillota</taxon>
        <taxon>Bacilli</taxon>
        <taxon>Bacillales</taxon>
        <taxon>Bacillaceae</taxon>
        <taxon>Gracilibacillus</taxon>
    </lineage>
</organism>
<dbReference type="Gene3D" id="1.25.40.80">
    <property type="match status" value="1"/>
</dbReference>
<dbReference type="Pfam" id="PF00875">
    <property type="entry name" value="DNA_photolyase"/>
    <property type="match status" value="1"/>
</dbReference>
<dbReference type="GO" id="GO:0071949">
    <property type="term" value="F:FAD binding"/>
    <property type="evidence" value="ECO:0007669"/>
    <property type="project" value="TreeGrafter"/>
</dbReference>
<dbReference type="OrthoDB" id="9772484at2"/>
<proteinExistence type="inferred from homology"/>
<dbReference type="InterPro" id="IPR014729">
    <property type="entry name" value="Rossmann-like_a/b/a_fold"/>
</dbReference>
<dbReference type="GO" id="GO:0003677">
    <property type="term" value="F:DNA binding"/>
    <property type="evidence" value="ECO:0007669"/>
    <property type="project" value="TreeGrafter"/>
</dbReference>
<dbReference type="PANTHER" id="PTHR11455:SF9">
    <property type="entry name" value="CRYPTOCHROME CIRCADIAN CLOCK 5 ISOFORM X1"/>
    <property type="match status" value="1"/>
</dbReference>
<dbReference type="eggNOG" id="COG0415">
    <property type="taxonomic scope" value="Bacteria"/>
</dbReference>
<feature type="binding site" evidence="8">
    <location>
        <begin position="223"/>
        <end position="227"/>
    </location>
    <ligand>
        <name>FAD</name>
        <dbReference type="ChEBI" id="CHEBI:57692"/>
    </ligand>
</feature>
<evidence type="ECO:0000256" key="10">
    <source>
        <dbReference type="RuleBase" id="RU004182"/>
    </source>
</evidence>
<evidence type="ECO:0000256" key="9">
    <source>
        <dbReference type="PIRSR" id="PIRSR602081-2"/>
    </source>
</evidence>
<comment type="cofactor">
    <cofactor evidence="8">
        <name>FAD</name>
        <dbReference type="ChEBI" id="CHEBI:57692"/>
    </cofactor>
    <text evidence="8">Binds 1 FAD per subunit.</text>
</comment>
<dbReference type="Gene3D" id="1.10.579.10">
    <property type="entry name" value="DNA Cyclobutane Dipyrimidine Photolyase, subunit A, domain 3"/>
    <property type="match status" value="1"/>
</dbReference>
<dbReference type="RefSeq" id="WP_035722036.1">
    <property type="nucleotide sequence ID" value="NZ_BAVS01000003.1"/>
</dbReference>
<dbReference type="FunFam" id="1.10.579.10:FF:000003">
    <property type="entry name" value="Deoxyribodipyrimidine photo-lyase"/>
    <property type="match status" value="1"/>
</dbReference>
<dbReference type="PANTHER" id="PTHR11455">
    <property type="entry name" value="CRYPTOCHROME"/>
    <property type="match status" value="1"/>
</dbReference>
<dbReference type="STRING" id="1298598.JCM21714_1065"/>
<name>W4VH46_9BACI</name>
<evidence type="ECO:0000256" key="1">
    <source>
        <dbReference type="ARBA" id="ARBA00001932"/>
    </source>
</evidence>
<dbReference type="EC" id="4.1.99.3" evidence="2"/>
<comment type="caution">
    <text evidence="12">The sequence shown here is derived from an EMBL/GenBank/DDBJ whole genome shotgun (WGS) entry which is preliminary data.</text>
</comment>
<dbReference type="PROSITE" id="PS00394">
    <property type="entry name" value="DNA_PHOTOLYASES_1_1"/>
    <property type="match status" value="1"/>
</dbReference>
<dbReference type="AlphaFoldDB" id="W4VH46"/>
<evidence type="ECO:0000313" key="12">
    <source>
        <dbReference type="EMBL" id="GAE92084.1"/>
    </source>
</evidence>
<evidence type="ECO:0000256" key="8">
    <source>
        <dbReference type="PIRSR" id="PIRSR602081-1"/>
    </source>
</evidence>
<evidence type="ECO:0000256" key="3">
    <source>
        <dbReference type="ARBA" id="ARBA00014046"/>
    </source>
</evidence>
<evidence type="ECO:0000259" key="11">
    <source>
        <dbReference type="PROSITE" id="PS51645"/>
    </source>
</evidence>
<dbReference type="GO" id="GO:0003904">
    <property type="term" value="F:deoxyribodipyrimidine photo-lyase activity"/>
    <property type="evidence" value="ECO:0007669"/>
    <property type="project" value="UniProtKB-EC"/>
</dbReference>
<reference evidence="12 13" key="1">
    <citation type="journal article" date="2014" name="Genome Announc.">
        <title>Draft Genome Sequence of the Boron-Tolerant and Moderately Halotolerant Bacterium Gracilibacillus boraciitolerans JCM 21714T.</title>
        <authorList>
            <person name="Ahmed I."/>
            <person name="Oshima K."/>
            <person name="Suda W."/>
            <person name="Kitamura K."/>
            <person name="Iida T."/>
            <person name="Ohmori Y."/>
            <person name="Fujiwara T."/>
            <person name="Hattori M."/>
            <person name="Ohkuma M."/>
        </authorList>
    </citation>
    <scope>NUCLEOTIDE SEQUENCE [LARGE SCALE GENOMIC DNA]</scope>
    <source>
        <strain evidence="12 13">JCM 21714</strain>
    </source>
</reference>
<feature type="site" description="Electron transfer via tryptophanyl radical" evidence="9">
    <location>
        <position position="357"/>
    </location>
</feature>